<evidence type="ECO:0000313" key="13">
    <source>
        <dbReference type="EMBL" id="CEK78956.1"/>
    </source>
</evidence>
<dbReference type="Gene3D" id="1.20.140.20">
    <property type="entry name" value="Alpha-ketoacid/pyruvate dehydrogenase kinase, N-terminal domain"/>
    <property type="match status" value="1"/>
</dbReference>
<dbReference type="GO" id="GO:0010906">
    <property type="term" value="P:regulation of glucose metabolic process"/>
    <property type="evidence" value="ECO:0007669"/>
    <property type="project" value="TreeGrafter"/>
</dbReference>
<dbReference type="InterPro" id="IPR036890">
    <property type="entry name" value="HATPase_C_sf"/>
</dbReference>
<protein>
    <recommendedName>
        <fullName evidence="10">Protein-serine/threonine kinase</fullName>
        <ecNumber evidence="10">2.7.11.-</ecNumber>
    </recommendedName>
</protein>
<dbReference type="PANTHER" id="PTHR11947:SF3">
    <property type="entry name" value="[PYRUVATE DEHYDROGENASE (ACETYL-TRANSFERRING)] KINASE, MITOCHONDRIAL"/>
    <property type="match status" value="1"/>
</dbReference>
<evidence type="ECO:0000256" key="2">
    <source>
        <dbReference type="ARBA" id="ARBA00006155"/>
    </source>
</evidence>
<dbReference type="InterPro" id="IPR005467">
    <property type="entry name" value="His_kinase_dom"/>
</dbReference>
<evidence type="ECO:0000256" key="3">
    <source>
        <dbReference type="ARBA" id="ARBA00022679"/>
    </source>
</evidence>
<dbReference type="SUPFAM" id="SSF55874">
    <property type="entry name" value="ATPase domain of HSP90 chaperone/DNA topoisomerase II/histidine kinase"/>
    <property type="match status" value="1"/>
</dbReference>
<comment type="subcellular location">
    <subcellularLocation>
        <location evidence="1 10">Mitochondrion matrix</location>
    </subcellularLocation>
</comment>
<proteinExistence type="inferred from homology"/>
<dbReference type="SMART" id="SM00387">
    <property type="entry name" value="HATPase_c"/>
    <property type="match status" value="1"/>
</dbReference>
<evidence type="ECO:0000313" key="12">
    <source>
        <dbReference type="EMBL" id="CEK78955.1"/>
    </source>
</evidence>
<dbReference type="InterPro" id="IPR003594">
    <property type="entry name" value="HATPase_dom"/>
</dbReference>
<feature type="domain" description="Histidine kinase" evidence="11">
    <location>
        <begin position="251"/>
        <end position="374"/>
    </location>
</feature>
<evidence type="ECO:0000256" key="1">
    <source>
        <dbReference type="ARBA" id="ARBA00004305"/>
    </source>
</evidence>
<dbReference type="InterPro" id="IPR036784">
    <property type="entry name" value="AK/P_DHK_N_sf"/>
</dbReference>
<dbReference type="GO" id="GO:0005524">
    <property type="term" value="F:ATP binding"/>
    <property type="evidence" value="ECO:0007669"/>
    <property type="project" value="UniProtKB-UniRule"/>
</dbReference>
<dbReference type="Gene3D" id="3.30.565.10">
    <property type="entry name" value="Histidine kinase-like ATPase, C-terminal domain"/>
    <property type="match status" value="1"/>
</dbReference>
<dbReference type="EMBL" id="HACG01032090">
    <property type="protein sequence ID" value="CEK78955.1"/>
    <property type="molecule type" value="Transcribed_RNA"/>
</dbReference>
<dbReference type="InterPro" id="IPR039028">
    <property type="entry name" value="BCKD/PDK"/>
</dbReference>
<keyword evidence="6 10" id="KW-0067">ATP-binding</keyword>
<dbReference type="GO" id="GO:0005759">
    <property type="term" value="C:mitochondrial matrix"/>
    <property type="evidence" value="ECO:0007669"/>
    <property type="project" value="UniProtKB-SubCell"/>
</dbReference>
<gene>
    <name evidence="12" type="primary">ORF112838</name>
    <name evidence="13" type="synonym">ORF112842</name>
</gene>
<evidence type="ECO:0000259" key="11">
    <source>
        <dbReference type="PROSITE" id="PS50109"/>
    </source>
</evidence>
<evidence type="ECO:0000256" key="8">
    <source>
        <dbReference type="ARBA" id="ARBA00023128"/>
    </source>
</evidence>
<evidence type="ECO:0000256" key="10">
    <source>
        <dbReference type="RuleBase" id="RU366032"/>
    </source>
</evidence>
<sequence>MRISVRNLESAKRLVSPLLEKYASFNPSPLSLKKLVEFGKIGTVDSFKDGSSRESYTFLQKELPVRLANIMKEISLLPENLLQMSSVNLVMSWYQQSFKELIEFENKLTVNQQIMENFTNTLINIRNRHSNVVETMAQGVIELRDSHGIDINAENRIQYFLDRFYMSRISIRMLINQHTLLFGKKEKNNDPRHIGCIDPNCNLSLVIQDAYENARFLCEQYYLAAPELIIRSKNSSLSESESDPIQIVYVPSHLYHMLFELFKNAMRAATELHIEEEQIPPLVVMIVKGQEDLSIKISDQGGGISRSKLDFVFQYMYSTAPQPARSDIASAPLAGYGYGLPLSRLYARYFQGDIVLNSYEGYGTDAIVYLKVLSNEANEMLPVYNTTASKVYHTDVPVNDWSSPWMTSHRSLCSGSKFRS</sequence>
<dbReference type="CDD" id="cd16929">
    <property type="entry name" value="HATPase_PDK-like"/>
    <property type="match status" value="1"/>
</dbReference>
<organism evidence="12">
    <name type="scientific">Arion vulgaris</name>
    <dbReference type="NCBI Taxonomy" id="1028688"/>
    <lineage>
        <taxon>Eukaryota</taxon>
        <taxon>Metazoa</taxon>
        <taxon>Spiralia</taxon>
        <taxon>Lophotrochozoa</taxon>
        <taxon>Mollusca</taxon>
        <taxon>Gastropoda</taxon>
        <taxon>Heterobranchia</taxon>
        <taxon>Euthyneura</taxon>
        <taxon>Panpulmonata</taxon>
        <taxon>Eupulmonata</taxon>
        <taxon>Stylommatophora</taxon>
        <taxon>Helicina</taxon>
        <taxon>Arionoidea</taxon>
        <taxon>Arionidae</taxon>
        <taxon>Arion</taxon>
    </lineage>
</organism>
<name>A0A0B7AGD7_9EUPU</name>
<evidence type="ECO:0000256" key="7">
    <source>
        <dbReference type="ARBA" id="ARBA00022946"/>
    </source>
</evidence>
<keyword evidence="3 10" id="KW-0808">Transferase</keyword>
<evidence type="ECO:0000256" key="5">
    <source>
        <dbReference type="ARBA" id="ARBA00022777"/>
    </source>
</evidence>
<reference evidence="12" key="1">
    <citation type="submission" date="2014-12" db="EMBL/GenBank/DDBJ databases">
        <title>Insight into the proteome of Arion vulgaris.</title>
        <authorList>
            <person name="Aradska J."/>
            <person name="Bulat T."/>
            <person name="Smidak R."/>
            <person name="Sarate P."/>
            <person name="Gangsoo J."/>
            <person name="Sialana F."/>
            <person name="Bilban M."/>
            <person name="Lubec G."/>
        </authorList>
    </citation>
    <scope>NUCLEOTIDE SEQUENCE</scope>
    <source>
        <tissue evidence="12">Skin</tissue>
    </source>
</reference>
<keyword evidence="4 10" id="KW-0547">Nucleotide-binding</keyword>
<dbReference type="EC" id="2.7.11.-" evidence="10"/>
<dbReference type="InterPro" id="IPR018955">
    <property type="entry name" value="BCDHK/PDK_N"/>
</dbReference>
<keyword evidence="7" id="KW-0809">Transit peptide</keyword>
<dbReference type="PANTHER" id="PTHR11947">
    <property type="entry name" value="PYRUVATE DEHYDROGENASE KINASE"/>
    <property type="match status" value="1"/>
</dbReference>
<keyword evidence="5 10" id="KW-0418">Kinase</keyword>
<dbReference type="FunFam" id="3.30.565.10:FF:000007">
    <property type="entry name" value="Mitochondrial pyruvate dehydrogenase kinase isoform 2"/>
    <property type="match status" value="1"/>
</dbReference>
<evidence type="ECO:0000256" key="9">
    <source>
        <dbReference type="ARBA" id="ARBA00048201"/>
    </source>
</evidence>
<accession>A0A0B7AGD7</accession>
<evidence type="ECO:0000256" key="4">
    <source>
        <dbReference type="ARBA" id="ARBA00022741"/>
    </source>
</evidence>
<keyword evidence="8 10" id="KW-0496">Mitochondrion</keyword>
<evidence type="ECO:0000256" key="6">
    <source>
        <dbReference type="ARBA" id="ARBA00022840"/>
    </source>
</evidence>
<comment type="similarity">
    <text evidence="2 10">Belongs to the PDK/BCKDK protein kinase family.</text>
</comment>
<dbReference type="Pfam" id="PF02518">
    <property type="entry name" value="HATPase_c"/>
    <property type="match status" value="1"/>
</dbReference>
<dbReference type="GO" id="GO:0004740">
    <property type="term" value="F:pyruvate dehydrogenase (acetyl-transferring) kinase activity"/>
    <property type="evidence" value="ECO:0007669"/>
    <property type="project" value="UniProtKB-EC"/>
</dbReference>
<dbReference type="EMBL" id="HACG01032091">
    <property type="protein sequence ID" value="CEK78956.1"/>
    <property type="molecule type" value="Transcribed_RNA"/>
</dbReference>
<comment type="catalytic activity">
    <reaction evidence="9">
        <text>L-seryl-[pyruvate dehydrogenase E1 alpha subunit] + ATP = O-phospho-L-seryl-[pyruvate dehydrogenase E1 alpha subunit] + ADP + H(+)</text>
        <dbReference type="Rhea" id="RHEA:23052"/>
        <dbReference type="Rhea" id="RHEA-COMP:13689"/>
        <dbReference type="Rhea" id="RHEA-COMP:13690"/>
        <dbReference type="ChEBI" id="CHEBI:15378"/>
        <dbReference type="ChEBI" id="CHEBI:29999"/>
        <dbReference type="ChEBI" id="CHEBI:30616"/>
        <dbReference type="ChEBI" id="CHEBI:83421"/>
        <dbReference type="ChEBI" id="CHEBI:456216"/>
        <dbReference type="EC" id="2.7.11.2"/>
    </reaction>
</comment>
<dbReference type="SUPFAM" id="SSF69012">
    <property type="entry name" value="alpha-ketoacid dehydrogenase kinase, N-terminal domain"/>
    <property type="match status" value="1"/>
</dbReference>
<dbReference type="Pfam" id="PF10436">
    <property type="entry name" value="BCDHK_Adom3"/>
    <property type="match status" value="1"/>
</dbReference>
<dbReference type="PROSITE" id="PS50109">
    <property type="entry name" value="HIS_KIN"/>
    <property type="match status" value="1"/>
</dbReference>
<dbReference type="AlphaFoldDB" id="A0A0B7AGD7"/>